<evidence type="ECO:0000313" key="4">
    <source>
        <dbReference type="EMBL" id="KAL0566228.1"/>
    </source>
</evidence>
<sequence>MSTANYHRDPVESQRGSKSSTEPSLEKSWGVVMEQVEKMDREMCENWTNDIDTLLVFAGLLSAVVTAFTIESYQWLSEDPADVTIALLTQISQQLSQPSSPLPTTQSQSFHPSPSAVRINCFWFLGLILSLATSLLALLCKQWLHENQRDAPTQTPKAALALRQMRHDSLKKGGVRVLLVTLPILLELALLSFFVGLLDLFWSLDVMPLFVVGCTLIGASGLIYFVTTFIPGLTITPMIAREMLGSKMMVGSADRLQFYRWTWPYKSPQAWAFFKFTAFLVSTFPSLLPGAWKKPKPVVQILKLSMSAVLPLYNTWSLTDHLLLESWSPKNKDIDIHLWEGIKYVRSMPRDPVSLEPYLRTIFDSFSPTIAYHLGRSDQHRVYTWIDPAVASSDYSGYRYKLGIPPTAEWAAPPDKELILRIVTNSLALEENAQSGQLYANFLNEVRKISRENVPRQTRINFTLFFYVAERLWDGNRGIEMLDIYRAEWHAYSHSDVDKRIIADGDERYQLVACIARHIKARLGCQQPLHPQTTRSIFTTKQGLEFLRFIHNQILEHKLYDTNRYQRFQTFDAHSTLMILNDWVEAMKLVQRVGTLPENFEFVEFPTPGVIAPKSRRLRNIGAFIHNALPWRRAENAPDSQA</sequence>
<evidence type="ECO:0000313" key="5">
    <source>
        <dbReference type="Proteomes" id="UP001465976"/>
    </source>
</evidence>
<feature type="transmembrane region" description="Helical" evidence="2">
    <location>
        <begin position="210"/>
        <end position="239"/>
    </location>
</feature>
<feature type="transmembrane region" description="Helical" evidence="2">
    <location>
        <begin position="122"/>
        <end position="140"/>
    </location>
</feature>
<dbReference type="Proteomes" id="UP001465976">
    <property type="component" value="Unassembled WGS sequence"/>
</dbReference>
<keyword evidence="2" id="KW-1133">Transmembrane helix</keyword>
<gene>
    <name evidence="4" type="ORF">V5O48_015788</name>
</gene>
<reference evidence="4 5" key="1">
    <citation type="submission" date="2024-02" db="EMBL/GenBank/DDBJ databases">
        <title>A draft genome for the cacao thread blight pathogen Marasmius crinis-equi.</title>
        <authorList>
            <person name="Cohen S.P."/>
            <person name="Baruah I.K."/>
            <person name="Amoako-Attah I."/>
            <person name="Bukari Y."/>
            <person name="Meinhardt L.W."/>
            <person name="Bailey B.A."/>
        </authorList>
    </citation>
    <scope>NUCLEOTIDE SEQUENCE [LARGE SCALE GENOMIC DNA]</scope>
    <source>
        <strain evidence="4 5">GH-76</strain>
    </source>
</reference>
<comment type="caution">
    <text evidence="4">The sequence shown here is derived from an EMBL/GenBank/DDBJ whole genome shotgun (WGS) entry which is preliminary data.</text>
</comment>
<keyword evidence="2" id="KW-0812">Transmembrane</keyword>
<accession>A0ABR3ETI8</accession>
<feature type="transmembrane region" description="Helical" evidence="2">
    <location>
        <begin position="51"/>
        <end position="70"/>
    </location>
</feature>
<feature type="domain" description="DUF6535" evidence="3">
    <location>
        <begin position="29"/>
        <end position="203"/>
    </location>
</feature>
<proteinExistence type="predicted"/>
<feature type="compositionally biased region" description="Polar residues" evidence="1">
    <location>
        <begin position="14"/>
        <end position="23"/>
    </location>
</feature>
<keyword evidence="2" id="KW-0472">Membrane</keyword>
<name>A0ABR3ETI8_9AGAR</name>
<dbReference type="Pfam" id="PF20153">
    <property type="entry name" value="DUF6535"/>
    <property type="match status" value="1"/>
</dbReference>
<dbReference type="EMBL" id="JBAHYK010001967">
    <property type="protein sequence ID" value="KAL0566228.1"/>
    <property type="molecule type" value="Genomic_DNA"/>
</dbReference>
<feature type="transmembrane region" description="Helical" evidence="2">
    <location>
        <begin position="270"/>
        <end position="292"/>
    </location>
</feature>
<feature type="transmembrane region" description="Helical" evidence="2">
    <location>
        <begin position="173"/>
        <end position="198"/>
    </location>
</feature>
<evidence type="ECO:0000256" key="1">
    <source>
        <dbReference type="SAM" id="MobiDB-lite"/>
    </source>
</evidence>
<feature type="region of interest" description="Disordered" evidence="1">
    <location>
        <begin position="1"/>
        <end position="27"/>
    </location>
</feature>
<protein>
    <recommendedName>
        <fullName evidence="3">DUF6535 domain-containing protein</fullName>
    </recommendedName>
</protein>
<feature type="compositionally biased region" description="Basic and acidic residues" evidence="1">
    <location>
        <begin position="1"/>
        <end position="12"/>
    </location>
</feature>
<keyword evidence="5" id="KW-1185">Reference proteome</keyword>
<dbReference type="InterPro" id="IPR045338">
    <property type="entry name" value="DUF6535"/>
</dbReference>
<evidence type="ECO:0000256" key="2">
    <source>
        <dbReference type="SAM" id="Phobius"/>
    </source>
</evidence>
<evidence type="ECO:0000259" key="3">
    <source>
        <dbReference type="Pfam" id="PF20153"/>
    </source>
</evidence>
<organism evidence="4 5">
    <name type="scientific">Marasmius crinis-equi</name>
    <dbReference type="NCBI Taxonomy" id="585013"/>
    <lineage>
        <taxon>Eukaryota</taxon>
        <taxon>Fungi</taxon>
        <taxon>Dikarya</taxon>
        <taxon>Basidiomycota</taxon>
        <taxon>Agaricomycotina</taxon>
        <taxon>Agaricomycetes</taxon>
        <taxon>Agaricomycetidae</taxon>
        <taxon>Agaricales</taxon>
        <taxon>Marasmiineae</taxon>
        <taxon>Marasmiaceae</taxon>
        <taxon>Marasmius</taxon>
    </lineage>
</organism>